<comment type="caution">
    <text evidence="10">The sequence shown here is derived from an EMBL/GenBank/DDBJ whole genome shotgun (WGS) entry which is preliminary data.</text>
</comment>
<evidence type="ECO:0000313" key="11">
    <source>
        <dbReference type="Proteomes" id="UP001403385"/>
    </source>
</evidence>
<keyword evidence="11" id="KW-1185">Reference proteome</keyword>
<keyword evidence="5" id="KW-0288">FMN</keyword>
<evidence type="ECO:0000256" key="6">
    <source>
        <dbReference type="ARBA" id="ARBA00023002"/>
    </source>
</evidence>
<dbReference type="InterPro" id="IPR013785">
    <property type="entry name" value="Aldolase_TIM"/>
</dbReference>
<dbReference type="GO" id="GO:0018580">
    <property type="term" value="F:nitronate monooxygenase activity"/>
    <property type="evidence" value="ECO:0007669"/>
    <property type="project" value="InterPro"/>
</dbReference>
<protein>
    <recommendedName>
        <fullName evidence="8">Propionate 3-nitronate monooxygenase</fullName>
    </recommendedName>
</protein>
<comment type="cofactor">
    <cofactor evidence="1">
        <name>FMN</name>
        <dbReference type="ChEBI" id="CHEBI:58210"/>
    </cofactor>
</comment>
<dbReference type="CDD" id="cd04730">
    <property type="entry name" value="NPD_like"/>
    <property type="match status" value="1"/>
</dbReference>
<dbReference type="PANTHER" id="PTHR42747:SF3">
    <property type="entry name" value="NITRONATE MONOOXYGENASE-RELATED"/>
    <property type="match status" value="1"/>
</dbReference>
<accession>A0AAW9S6Q4</accession>
<keyword evidence="3" id="KW-0216">Detoxification</keyword>
<dbReference type="AlphaFoldDB" id="A0AAW9S6Q4"/>
<evidence type="ECO:0000313" key="10">
    <source>
        <dbReference type="EMBL" id="MEN7548716.1"/>
    </source>
</evidence>
<dbReference type="Gene3D" id="3.20.20.70">
    <property type="entry name" value="Aldolase class I"/>
    <property type="match status" value="1"/>
</dbReference>
<evidence type="ECO:0000256" key="7">
    <source>
        <dbReference type="ARBA" id="ARBA00023033"/>
    </source>
</evidence>
<keyword evidence="6 10" id="KW-0560">Oxidoreductase</keyword>
<evidence type="ECO:0000256" key="5">
    <source>
        <dbReference type="ARBA" id="ARBA00022643"/>
    </source>
</evidence>
<evidence type="ECO:0000256" key="3">
    <source>
        <dbReference type="ARBA" id="ARBA00022575"/>
    </source>
</evidence>
<reference evidence="10 11" key="1">
    <citation type="submission" date="2024-04" db="EMBL/GenBank/DDBJ databases">
        <title>Novel genus in family Flammeovirgaceae.</title>
        <authorList>
            <person name="Nguyen T.H."/>
            <person name="Vuong T.Q."/>
            <person name="Le H."/>
            <person name="Kim S.-G."/>
        </authorList>
    </citation>
    <scope>NUCLEOTIDE SEQUENCE [LARGE SCALE GENOMIC DNA]</scope>
    <source>
        <strain evidence="10 11">JCM 23209</strain>
    </source>
</reference>
<comment type="catalytic activity">
    <reaction evidence="9">
        <text>3 propionate 3-nitronate + 3 O2 + H2O = 3 3-oxopropanoate + 2 nitrate + nitrite + H2O2 + 3 H(+)</text>
        <dbReference type="Rhea" id="RHEA:57332"/>
        <dbReference type="ChEBI" id="CHEBI:15377"/>
        <dbReference type="ChEBI" id="CHEBI:15378"/>
        <dbReference type="ChEBI" id="CHEBI:15379"/>
        <dbReference type="ChEBI" id="CHEBI:16240"/>
        <dbReference type="ChEBI" id="CHEBI:16301"/>
        <dbReference type="ChEBI" id="CHEBI:17632"/>
        <dbReference type="ChEBI" id="CHEBI:33190"/>
        <dbReference type="ChEBI" id="CHEBI:136067"/>
    </reaction>
</comment>
<dbReference type="EMBL" id="JBDKWZ010000006">
    <property type="protein sequence ID" value="MEN7548716.1"/>
    <property type="molecule type" value="Genomic_DNA"/>
</dbReference>
<evidence type="ECO:0000256" key="2">
    <source>
        <dbReference type="ARBA" id="ARBA00009881"/>
    </source>
</evidence>
<dbReference type="SUPFAM" id="SSF51412">
    <property type="entry name" value="Inosine monophosphate dehydrogenase (IMPDH)"/>
    <property type="match status" value="1"/>
</dbReference>
<proteinExistence type="inferred from homology"/>
<evidence type="ECO:0000256" key="1">
    <source>
        <dbReference type="ARBA" id="ARBA00001917"/>
    </source>
</evidence>
<comment type="similarity">
    <text evidence="2">Belongs to the nitronate monooxygenase family. NMO class I subfamily.</text>
</comment>
<name>A0AAW9S6Q4_9BACT</name>
<sequence length="360" mass="39710">MWHKTKASQSLGIKYPIIQGPFGGKFSSPRLLAAVSNAGGMGSFGLNAYTPEEILEIDREIKTLTRNPYALNLWVPWVKDPVENFRQEEYENLKKLFQPYFDKLQVPLPEMPEMTKNPDFERQMEAVFNARPPVMSFIFGIPPKEVILELKKAGIPSIATATTLEEAQLIEEAGMDLVIASGAEAGGHRASFLKPAEDSLHPTFSLLTQVAEKVKIPVIAAGGISDGKRAFEALQLGASAVQIGTAFLATDESNASQEHKNRLQSKEPFQTALTKVFTGRLARAMANTLSHDFENCEKGLAPYPLQSTFLAPLRKAAIEKQQWDLVAFWSGQPSSVLTHRSAEQLFEALVHEITLAMGEK</sequence>
<gene>
    <name evidence="10" type="ORF">AAG747_12400</name>
</gene>
<evidence type="ECO:0000256" key="4">
    <source>
        <dbReference type="ARBA" id="ARBA00022630"/>
    </source>
</evidence>
<dbReference type="Proteomes" id="UP001403385">
    <property type="component" value="Unassembled WGS sequence"/>
</dbReference>
<organism evidence="10 11">
    <name type="scientific">Rapidithrix thailandica</name>
    <dbReference type="NCBI Taxonomy" id="413964"/>
    <lineage>
        <taxon>Bacteria</taxon>
        <taxon>Pseudomonadati</taxon>
        <taxon>Bacteroidota</taxon>
        <taxon>Cytophagia</taxon>
        <taxon>Cytophagales</taxon>
        <taxon>Flammeovirgaceae</taxon>
        <taxon>Rapidithrix</taxon>
    </lineage>
</organism>
<dbReference type="RefSeq" id="WP_346821493.1">
    <property type="nucleotide sequence ID" value="NZ_JBDKWZ010000006.1"/>
</dbReference>
<keyword evidence="7 10" id="KW-0503">Monooxygenase</keyword>
<dbReference type="Pfam" id="PF03060">
    <property type="entry name" value="NMO"/>
    <property type="match status" value="1"/>
</dbReference>
<dbReference type="PANTHER" id="PTHR42747">
    <property type="entry name" value="NITRONATE MONOOXYGENASE-RELATED"/>
    <property type="match status" value="1"/>
</dbReference>
<evidence type="ECO:0000256" key="9">
    <source>
        <dbReference type="ARBA" id="ARBA00049401"/>
    </source>
</evidence>
<keyword evidence="4" id="KW-0285">Flavoprotein</keyword>
<dbReference type="InterPro" id="IPR004136">
    <property type="entry name" value="NMO"/>
</dbReference>
<evidence type="ECO:0000256" key="8">
    <source>
        <dbReference type="ARBA" id="ARBA00031155"/>
    </source>
</evidence>
<dbReference type="GO" id="GO:0009636">
    <property type="term" value="P:response to toxic substance"/>
    <property type="evidence" value="ECO:0007669"/>
    <property type="project" value="UniProtKB-KW"/>
</dbReference>